<evidence type="ECO:0000256" key="3">
    <source>
        <dbReference type="ARBA" id="ARBA00022553"/>
    </source>
</evidence>
<feature type="domain" description="HTH araC/xylS-type" evidence="12">
    <location>
        <begin position="1245"/>
        <end position="1344"/>
    </location>
</feature>
<evidence type="ECO:0000256" key="2">
    <source>
        <dbReference type="ARBA" id="ARBA00012438"/>
    </source>
</evidence>
<comment type="catalytic activity">
    <reaction evidence="1">
        <text>ATP + protein L-histidine = ADP + protein N-phospho-L-histidine.</text>
        <dbReference type="EC" id="2.7.13.3"/>
    </reaction>
</comment>
<dbReference type="InterPro" id="IPR011110">
    <property type="entry name" value="Reg_prop"/>
</dbReference>
<keyword evidence="9" id="KW-0805">Transcription regulation</keyword>
<dbReference type="InterPro" id="IPR011006">
    <property type="entry name" value="CheY-like_superfamily"/>
</dbReference>
<dbReference type="Gene3D" id="2.60.40.10">
    <property type="entry name" value="Immunoglobulins"/>
    <property type="match status" value="1"/>
</dbReference>
<feature type="domain" description="Response regulatory" evidence="14">
    <location>
        <begin position="1098"/>
        <end position="1213"/>
    </location>
</feature>
<evidence type="ECO:0000313" key="16">
    <source>
        <dbReference type="Proteomes" id="UP000607559"/>
    </source>
</evidence>
<dbReference type="Pfam" id="PF00072">
    <property type="entry name" value="Response_reg"/>
    <property type="match status" value="1"/>
</dbReference>
<dbReference type="InterPro" id="IPR036097">
    <property type="entry name" value="HisK_dim/P_sf"/>
</dbReference>
<dbReference type="SMART" id="SM00387">
    <property type="entry name" value="HATPase_c"/>
    <property type="match status" value="1"/>
</dbReference>
<name>A0A8J2XPU5_9BACT</name>
<dbReference type="PRINTS" id="PR00344">
    <property type="entry name" value="BCTRLSENSOR"/>
</dbReference>
<dbReference type="SUPFAM" id="SSF47384">
    <property type="entry name" value="Homodimeric domain of signal transducing histidine kinase"/>
    <property type="match status" value="1"/>
</dbReference>
<dbReference type="PANTHER" id="PTHR43547">
    <property type="entry name" value="TWO-COMPONENT HISTIDINE KINASE"/>
    <property type="match status" value="1"/>
</dbReference>
<evidence type="ECO:0000259" key="12">
    <source>
        <dbReference type="PROSITE" id="PS01124"/>
    </source>
</evidence>
<dbReference type="InterPro" id="IPR003594">
    <property type="entry name" value="HATPase_dom"/>
</dbReference>
<dbReference type="FunFam" id="1.10.287.130:FF:000045">
    <property type="entry name" value="Two-component system sensor histidine kinase/response regulator"/>
    <property type="match status" value="1"/>
</dbReference>
<dbReference type="PROSITE" id="PS50110">
    <property type="entry name" value="RESPONSE_REGULATORY"/>
    <property type="match status" value="1"/>
</dbReference>
<dbReference type="Gene3D" id="1.10.10.60">
    <property type="entry name" value="Homeodomain-like"/>
    <property type="match status" value="2"/>
</dbReference>
<evidence type="ECO:0000256" key="6">
    <source>
        <dbReference type="ARBA" id="ARBA00022777"/>
    </source>
</evidence>
<dbReference type="FunFam" id="3.30.565.10:FF:000037">
    <property type="entry name" value="Hybrid sensor histidine kinase/response regulator"/>
    <property type="match status" value="1"/>
</dbReference>
<dbReference type="GO" id="GO:0043565">
    <property type="term" value="F:sequence-specific DNA binding"/>
    <property type="evidence" value="ECO:0007669"/>
    <property type="project" value="InterPro"/>
</dbReference>
<keyword evidence="8" id="KW-0902">Two-component regulatory system</keyword>
<evidence type="ECO:0000256" key="11">
    <source>
        <dbReference type="PROSITE-ProRule" id="PRU00169"/>
    </source>
</evidence>
<dbReference type="InterPro" id="IPR009057">
    <property type="entry name" value="Homeodomain-like_sf"/>
</dbReference>
<dbReference type="Gene3D" id="1.10.287.130">
    <property type="match status" value="1"/>
</dbReference>
<dbReference type="PROSITE" id="PS01124">
    <property type="entry name" value="HTH_ARAC_FAMILY_2"/>
    <property type="match status" value="1"/>
</dbReference>
<dbReference type="InterPro" id="IPR013783">
    <property type="entry name" value="Ig-like_fold"/>
</dbReference>
<sequence length="1349" mass="150513">MRLAIAGIAQPAHINFTSLTSKDGLLSNTVNAIVKDRYGLMWFATDDGLNKFDGTNFTVYRHIPGDNQSLRANEVLALHEDSRGNLWIGTSGGAVSLYDRKKDRFVHFPGPGDTSGLVPNAVVRGICSDHEGKVWIAQFESPYMLDPDSGKLTKMALGYEPGGASPGMSLECIFADSRGRIWVGTDNGLFLYKPATHSFRRFGHALSDKESLVDNHVKVLGEDRSGHLWVGTVHGLCMMRSDKGAFVPYSVMDPANKVLGEKTINAIVPDSDGKLWIGTMEGLHVLDPKAGRAVTYLPDGNVHGLTSKAIKSIYIDKEDIYWVGTYRGGIDKYDKNLNLFDIKPSDAFPDSEAKRSVVTSFAERGDGRIWVGMDDAGLYSFDRATDELKPVRLGVDSKEKDLMAVLALKLARNGRLYIGTLGAGLVVMDTATGRIRHITMGPGQANPSENEVYSILEDSKGRIWVGTNGQGVSLVVNNRVIARYTPAPAAPTDILLPVNGYIRALEEDRDGNIWIGTHGGGLAILGPRDNHFTLYSQSNSRLPFDKVHALLCDSRGRMWVGTYGGGLGVFDRKSGQFINYTEKDGLPNTTIYQIVEDTQGHIWVSTNTGISSFSPETKTFRNFNYLNGLQNNNFVHGSGIRLSDGALLFGGQQGFNYFYPSRLTINRNAPAVVLTDLQIANKSVQAGPASPISDQISVADTIRLEYKQNFALSFVALNYTLPKQNQYAYKLEGVDKEWNTGAMNTARYTNLDPGEYVFRVKAINNDGVWSTEERLITIFVKPPFWRTVYAYIFYVLAAGGLLLYSRYRGLSRVRKKFQLERERAEVRRAQELDRMKLKFLTNLSHEFRTPISLIMGPVNELLSEQQGKRSSDKLYMIRRNARRLLNLVNQLLDFRKMEVQELSLLLTEGELVAFVKDTVHSFTDLSGRKHIQLNFTSNIPSLHVLFDHDKMERILFNLLSNAFKFTLEEGSISVLMDAPDEPDEAGKKRIAIRVIDTGIGIPPDKLQQIFDRFFQHASGDAILNQGTGIGLSITKEFVRLHGGTIEVESEPDHGSVFTICLPLQVVTDRQTAISSRPQTEQETPTANEEPAVISEMPTVLLVEDNEDFRFYLKDNLRQNYRIIEAANGNEGWQKALAAHPQLIVSDISMPHMDGILLSKKLKADKRTSHIPIILLTALTGDAQQLEGLETGANDYITKPFNFEVLHAKMRSLLELGRNLKSAYTRQIKVLQPEVRVQTEEERLMQAIVRCLEENIASPELSVEFLSRQVGMSRSSLYSKMLEITGETPVEYIRSFKLAKAAQLLEKSDLSIAEIAYQTGFSSPNYFARTFKVKFNIQPSEYIAQKRAAR</sequence>
<organism evidence="15 16">
    <name type="scientific">Puia dinghuensis</name>
    <dbReference type="NCBI Taxonomy" id="1792502"/>
    <lineage>
        <taxon>Bacteria</taxon>
        <taxon>Pseudomonadati</taxon>
        <taxon>Bacteroidota</taxon>
        <taxon>Chitinophagia</taxon>
        <taxon>Chitinophagales</taxon>
        <taxon>Chitinophagaceae</taxon>
        <taxon>Puia</taxon>
    </lineage>
</organism>
<dbReference type="InterPro" id="IPR003661">
    <property type="entry name" value="HisK_dim/P_dom"/>
</dbReference>
<dbReference type="SUPFAM" id="SSF52172">
    <property type="entry name" value="CheY-like"/>
    <property type="match status" value="1"/>
</dbReference>
<feature type="modified residue" description="4-aspartylphosphate" evidence="11">
    <location>
        <position position="1146"/>
    </location>
</feature>
<keyword evidence="3 11" id="KW-0597">Phosphoprotein</keyword>
<dbReference type="InterPro" id="IPR015943">
    <property type="entry name" value="WD40/YVTN_repeat-like_dom_sf"/>
</dbReference>
<dbReference type="PANTHER" id="PTHR43547:SF2">
    <property type="entry name" value="HYBRID SIGNAL TRANSDUCTION HISTIDINE KINASE C"/>
    <property type="match status" value="1"/>
</dbReference>
<dbReference type="SUPFAM" id="SSF63829">
    <property type="entry name" value="Calcium-dependent phosphotriesterase"/>
    <property type="match status" value="3"/>
</dbReference>
<evidence type="ECO:0000259" key="13">
    <source>
        <dbReference type="PROSITE" id="PS50109"/>
    </source>
</evidence>
<dbReference type="SMART" id="SM00388">
    <property type="entry name" value="HisKA"/>
    <property type="match status" value="1"/>
</dbReference>
<dbReference type="FunFam" id="2.60.40.10:FF:000791">
    <property type="entry name" value="Two-component system sensor histidine kinase/response regulator"/>
    <property type="match status" value="1"/>
</dbReference>
<reference evidence="15" key="2">
    <citation type="submission" date="2020-09" db="EMBL/GenBank/DDBJ databases">
        <authorList>
            <person name="Sun Q."/>
            <person name="Zhou Y."/>
        </authorList>
    </citation>
    <scope>NUCLEOTIDE SEQUENCE</scope>
    <source>
        <strain evidence="15">CGMCC 1.15448</strain>
    </source>
</reference>
<dbReference type="InterPro" id="IPR003961">
    <property type="entry name" value="FN3_dom"/>
</dbReference>
<dbReference type="CDD" id="cd00063">
    <property type="entry name" value="FN3"/>
    <property type="match status" value="1"/>
</dbReference>
<keyword evidence="6 15" id="KW-0418">Kinase</keyword>
<evidence type="ECO:0000256" key="8">
    <source>
        <dbReference type="ARBA" id="ARBA00023012"/>
    </source>
</evidence>
<dbReference type="Proteomes" id="UP000607559">
    <property type="component" value="Unassembled WGS sequence"/>
</dbReference>
<dbReference type="Pfam" id="PF12833">
    <property type="entry name" value="HTH_18"/>
    <property type="match status" value="1"/>
</dbReference>
<dbReference type="InterPro" id="IPR004358">
    <property type="entry name" value="Sig_transdc_His_kin-like_C"/>
</dbReference>
<dbReference type="SMART" id="SM00342">
    <property type="entry name" value="HTH_ARAC"/>
    <property type="match status" value="1"/>
</dbReference>
<dbReference type="PROSITE" id="PS50109">
    <property type="entry name" value="HIS_KIN"/>
    <property type="match status" value="1"/>
</dbReference>
<dbReference type="EMBL" id="BMJC01000001">
    <property type="protein sequence ID" value="GGA82025.1"/>
    <property type="molecule type" value="Genomic_DNA"/>
</dbReference>
<dbReference type="GO" id="GO:0000155">
    <property type="term" value="F:phosphorelay sensor kinase activity"/>
    <property type="evidence" value="ECO:0007669"/>
    <property type="project" value="InterPro"/>
</dbReference>
<dbReference type="Pfam" id="PF07495">
    <property type="entry name" value="Y_Y_Y"/>
    <property type="match status" value="1"/>
</dbReference>
<evidence type="ECO:0000256" key="9">
    <source>
        <dbReference type="ARBA" id="ARBA00023015"/>
    </source>
</evidence>
<dbReference type="CDD" id="cd00082">
    <property type="entry name" value="HisKA"/>
    <property type="match status" value="1"/>
</dbReference>
<gene>
    <name evidence="15" type="ORF">GCM10011511_01250</name>
</gene>
<dbReference type="InterPro" id="IPR018060">
    <property type="entry name" value="HTH_AraC"/>
</dbReference>
<dbReference type="EC" id="2.7.13.3" evidence="2"/>
<evidence type="ECO:0000259" key="14">
    <source>
        <dbReference type="PROSITE" id="PS50110"/>
    </source>
</evidence>
<evidence type="ECO:0000256" key="5">
    <source>
        <dbReference type="ARBA" id="ARBA00022741"/>
    </source>
</evidence>
<dbReference type="SUPFAM" id="SSF55874">
    <property type="entry name" value="ATPase domain of HSP90 chaperone/DNA topoisomerase II/histidine kinase"/>
    <property type="match status" value="1"/>
</dbReference>
<dbReference type="InterPro" id="IPR001789">
    <property type="entry name" value="Sig_transdc_resp-reg_receiver"/>
</dbReference>
<protein>
    <recommendedName>
        <fullName evidence="2">histidine kinase</fullName>
        <ecNumber evidence="2">2.7.13.3</ecNumber>
    </recommendedName>
</protein>
<dbReference type="Gene3D" id="2.130.10.10">
    <property type="entry name" value="YVTN repeat-like/Quinoprotein amine dehydrogenase"/>
    <property type="match status" value="2"/>
</dbReference>
<dbReference type="InterPro" id="IPR011123">
    <property type="entry name" value="Y_Y_Y"/>
</dbReference>
<feature type="domain" description="Histidine kinase" evidence="13">
    <location>
        <begin position="842"/>
        <end position="1065"/>
    </location>
</feature>
<keyword evidence="16" id="KW-1185">Reference proteome</keyword>
<dbReference type="InterPro" id="IPR005467">
    <property type="entry name" value="His_kinase_dom"/>
</dbReference>
<evidence type="ECO:0000256" key="7">
    <source>
        <dbReference type="ARBA" id="ARBA00022840"/>
    </source>
</evidence>
<evidence type="ECO:0000256" key="4">
    <source>
        <dbReference type="ARBA" id="ARBA00022679"/>
    </source>
</evidence>
<dbReference type="Pfam" id="PF02518">
    <property type="entry name" value="HATPase_c"/>
    <property type="match status" value="1"/>
</dbReference>
<keyword evidence="7" id="KW-0067">ATP-binding</keyword>
<dbReference type="Gene3D" id="3.30.565.10">
    <property type="entry name" value="Histidine kinase-like ATPase, C-terminal domain"/>
    <property type="match status" value="1"/>
</dbReference>
<dbReference type="InterPro" id="IPR036890">
    <property type="entry name" value="HATPase_C_sf"/>
</dbReference>
<dbReference type="SUPFAM" id="SSF46689">
    <property type="entry name" value="Homeodomain-like"/>
    <property type="match status" value="1"/>
</dbReference>
<reference evidence="15" key="1">
    <citation type="journal article" date="2014" name="Int. J. Syst. Evol. Microbiol.">
        <title>Complete genome sequence of Corynebacterium casei LMG S-19264T (=DSM 44701T), isolated from a smear-ripened cheese.</title>
        <authorList>
            <consortium name="US DOE Joint Genome Institute (JGI-PGF)"/>
            <person name="Walter F."/>
            <person name="Albersmeier A."/>
            <person name="Kalinowski J."/>
            <person name="Ruckert C."/>
        </authorList>
    </citation>
    <scope>NUCLEOTIDE SEQUENCE</scope>
    <source>
        <strain evidence="15">CGMCC 1.15448</strain>
    </source>
</reference>
<comment type="caution">
    <text evidence="15">The sequence shown here is derived from an EMBL/GenBank/DDBJ whole genome shotgun (WGS) entry which is preliminary data.</text>
</comment>
<dbReference type="Gene3D" id="3.40.50.2300">
    <property type="match status" value="1"/>
</dbReference>
<dbReference type="Pfam" id="PF00512">
    <property type="entry name" value="HisKA"/>
    <property type="match status" value="1"/>
</dbReference>
<dbReference type="Pfam" id="PF07494">
    <property type="entry name" value="Reg_prop"/>
    <property type="match status" value="8"/>
</dbReference>
<accession>A0A8J2XPU5</accession>
<dbReference type="GO" id="GO:0005524">
    <property type="term" value="F:ATP binding"/>
    <property type="evidence" value="ECO:0007669"/>
    <property type="project" value="UniProtKB-KW"/>
</dbReference>
<dbReference type="RefSeq" id="WP_188927497.1">
    <property type="nucleotide sequence ID" value="NZ_BMJC01000001.1"/>
</dbReference>
<evidence type="ECO:0000256" key="10">
    <source>
        <dbReference type="ARBA" id="ARBA00023163"/>
    </source>
</evidence>
<evidence type="ECO:0000313" key="15">
    <source>
        <dbReference type="EMBL" id="GGA82025.1"/>
    </source>
</evidence>
<dbReference type="SMART" id="SM00448">
    <property type="entry name" value="REC"/>
    <property type="match status" value="1"/>
</dbReference>
<keyword evidence="5" id="KW-0547">Nucleotide-binding</keyword>
<dbReference type="CDD" id="cd16922">
    <property type="entry name" value="HATPase_EvgS-ArcB-TorS-like"/>
    <property type="match status" value="1"/>
</dbReference>
<dbReference type="GO" id="GO:0003700">
    <property type="term" value="F:DNA-binding transcription factor activity"/>
    <property type="evidence" value="ECO:0007669"/>
    <property type="project" value="InterPro"/>
</dbReference>
<evidence type="ECO:0000256" key="1">
    <source>
        <dbReference type="ARBA" id="ARBA00000085"/>
    </source>
</evidence>
<dbReference type="CDD" id="cd17574">
    <property type="entry name" value="REC_OmpR"/>
    <property type="match status" value="1"/>
</dbReference>
<proteinExistence type="predicted"/>
<keyword evidence="10" id="KW-0804">Transcription</keyword>
<keyword evidence="4" id="KW-0808">Transferase</keyword>